<feature type="domain" description="Mechanosensitive ion channel MscS" evidence="8">
    <location>
        <begin position="108"/>
        <end position="173"/>
    </location>
</feature>
<dbReference type="InterPro" id="IPR045275">
    <property type="entry name" value="MscS_archaea/bacteria_type"/>
</dbReference>
<dbReference type="SUPFAM" id="SSF50182">
    <property type="entry name" value="Sm-like ribonucleoproteins"/>
    <property type="match status" value="1"/>
</dbReference>
<keyword evidence="7" id="KW-0997">Cell inner membrane</keyword>
<evidence type="ECO:0000313" key="10">
    <source>
        <dbReference type="Proteomes" id="UP001195660"/>
    </source>
</evidence>
<dbReference type="Gene3D" id="2.30.30.60">
    <property type="match status" value="1"/>
</dbReference>
<evidence type="ECO:0000313" key="9">
    <source>
        <dbReference type="EMBL" id="MBM5572861.1"/>
    </source>
</evidence>
<dbReference type="InterPro" id="IPR023408">
    <property type="entry name" value="MscS_beta-dom_sf"/>
</dbReference>
<evidence type="ECO:0000256" key="5">
    <source>
        <dbReference type="ARBA" id="ARBA00022989"/>
    </source>
</evidence>
<evidence type="ECO:0000259" key="8">
    <source>
        <dbReference type="Pfam" id="PF00924"/>
    </source>
</evidence>
<feature type="transmembrane region" description="Helical" evidence="7">
    <location>
        <begin position="59"/>
        <end position="85"/>
    </location>
</feature>
<proteinExistence type="inferred from homology"/>
<accession>A0ABS2CFE8</accession>
<keyword evidence="3" id="KW-1003">Cell membrane</keyword>
<dbReference type="InterPro" id="IPR011014">
    <property type="entry name" value="MscS_channel_TM-2"/>
</dbReference>
<gene>
    <name evidence="9" type="ORF">GM173_14915</name>
</gene>
<keyword evidence="7" id="KW-0813">Transport</keyword>
<dbReference type="PANTHER" id="PTHR30221:SF3">
    <property type="entry name" value="SMALL-CONDUCTANCE MECHANOSENSITIVE CHANNEL"/>
    <property type="match status" value="1"/>
</dbReference>
<evidence type="ECO:0000256" key="7">
    <source>
        <dbReference type="RuleBase" id="RU369025"/>
    </source>
</evidence>
<dbReference type="Pfam" id="PF00924">
    <property type="entry name" value="MS_channel_2nd"/>
    <property type="match status" value="1"/>
</dbReference>
<keyword evidence="7" id="KW-0406">Ion transport</keyword>
<dbReference type="Gene3D" id="1.10.287.1260">
    <property type="match status" value="1"/>
</dbReference>
<evidence type="ECO:0000256" key="6">
    <source>
        <dbReference type="ARBA" id="ARBA00023136"/>
    </source>
</evidence>
<evidence type="ECO:0000256" key="4">
    <source>
        <dbReference type="ARBA" id="ARBA00022692"/>
    </source>
</evidence>
<evidence type="ECO:0000256" key="1">
    <source>
        <dbReference type="ARBA" id="ARBA00004651"/>
    </source>
</evidence>
<dbReference type="RefSeq" id="WP_203572186.1">
    <property type="nucleotide sequence ID" value="NZ_WOFE01000011.1"/>
</dbReference>
<keyword evidence="6 7" id="KW-0472">Membrane</keyword>
<comment type="subcellular location">
    <subcellularLocation>
        <location evidence="7">Cell inner membrane</location>
        <topology evidence="7">Multi-pass membrane protein</topology>
    </subcellularLocation>
    <subcellularLocation>
        <location evidence="1">Cell membrane</location>
        <topology evidence="1">Multi-pass membrane protein</topology>
    </subcellularLocation>
</comment>
<dbReference type="InterPro" id="IPR011066">
    <property type="entry name" value="MscS_channel_C_sf"/>
</dbReference>
<keyword evidence="4 7" id="KW-0812">Transmembrane</keyword>
<dbReference type="InterPro" id="IPR010920">
    <property type="entry name" value="LSM_dom_sf"/>
</dbReference>
<comment type="subunit">
    <text evidence="7">Homoheptamer.</text>
</comment>
<feature type="transmembrane region" description="Helical" evidence="7">
    <location>
        <begin position="17"/>
        <end position="39"/>
    </location>
</feature>
<keyword evidence="7" id="KW-0407">Ion channel</keyword>
<dbReference type="PANTHER" id="PTHR30221">
    <property type="entry name" value="SMALL-CONDUCTANCE MECHANOSENSITIVE CHANNEL"/>
    <property type="match status" value="1"/>
</dbReference>
<comment type="caution">
    <text evidence="7">Lacks conserved residue(s) required for the propagation of feature annotation.</text>
</comment>
<keyword evidence="10" id="KW-1185">Reference proteome</keyword>
<dbReference type="SUPFAM" id="SSF82861">
    <property type="entry name" value="Mechanosensitive channel protein MscS (YggB), transmembrane region"/>
    <property type="match status" value="1"/>
</dbReference>
<sequence length="272" mass="29112">MIDATLLSKYQDIAVGYVAQFGVTILASIAFWVIGRWLIGLVVRFVQAGLTKQKVDPTVLRYVGSAVTVLLNVLLVIGILGYVGIQTTTFAALLAAVGLAVGMAWSGLLANFAGGAFLIVLRPFKVGDMITAGGVTGVVHEVGLFASTIMTPDNILTVVGNNKIFTDNIMNYTATPYRRVDLKAQLSGAADVHQAIALLKENIAKIPNVATEPAVDVEILEFQLVGPVLAVRPYCHNDHYWQVYFDTNKAILATLSAFPAPTPSQVVVVKQN</sequence>
<dbReference type="EMBL" id="WOFE01000011">
    <property type="protein sequence ID" value="MBM5572861.1"/>
    <property type="molecule type" value="Genomic_DNA"/>
</dbReference>
<feature type="transmembrane region" description="Helical" evidence="7">
    <location>
        <begin position="91"/>
        <end position="121"/>
    </location>
</feature>
<dbReference type="Gene3D" id="3.30.70.100">
    <property type="match status" value="1"/>
</dbReference>
<name>A0ABS2CFE8_9NEIS</name>
<organism evidence="9 10">
    <name type="scientific">Deefgea chitinilytica</name>
    <dbReference type="NCBI Taxonomy" id="570276"/>
    <lineage>
        <taxon>Bacteria</taxon>
        <taxon>Pseudomonadati</taxon>
        <taxon>Pseudomonadota</taxon>
        <taxon>Betaproteobacteria</taxon>
        <taxon>Neisseriales</taxon>
        <taxon>Chitinibacteraceae</taxon>
        <taxon>Deefgea</taxon>
    </lineage>
</organism>
<comment type="function">
    <text evidence="7">Mechanosensitive channel that participates in the regulation of osmotic pressure changes within the cell, opening in response to stretch forces in the membrane lipid bilayer, without the need for other proteins. Contributes to normal resistance to hypoosmotic shock. Forms an ion channel of 1.0 nanosiemens conductance with a slight preference for anions.</text>
</comment>
<evidence type="ECO:0000256" key="2">
    <source>
        <dbReference type="ARBA" id="ARBA00008017"/>
    </source>
</evidence>
<evidence type="ECO:0000256" key="3">
    <source>
        <dbReference type="ARBA" id="ARBA00022475"/>
    </source>
</evidence>
<comment type="caution">
    <text evidence="9">The sequence shown here is derived from an EMBL/GenBank/DDBJ whole genome shotgun (WGS) entry which is preliminary data.</text>
</comment>
<keyword evidence="5 7" id="KW-1133">Transmembrane helix</keyword>
<reference evidence="9 10" key="1">
    <citation type="submission" date="2019-11" db="EMBL/GenBank/DDBJ databases">
        <title>Novel Deefgea species.</title>
        <authorList>
            <person name="Han J.-H."/>
        </authorList>
    </citation>
    <scope>NUCLEOTIDE SEQUENCE [LARGE SCALE GENOMIC DNA]</scope>
    <source>
        <strain evidence="9 10">LMG 24817</strain>
    </source>
</reference>
<dbReference type="Proteomes" id="UP001195660">
    <property type="component" value="Unassembled WGS sequence"/>
</dbReference>
<dbReference type="InterPro" id="IPR006685">
    <property type="entry name" value="MscS_channel_2nd"/>
</dbReference>
<protein>
    <recommendedName>
        <fullName evidence="7">Small-conductance mechanosensitive channel</fullName>
    </recommendedName>
</protein>
<comment type="similarity">
    <text evidence="2 7">Belongs to the MscS (TC 1.A.23) family.</text>
</comment>
<dbReference type="SUPFAM" id="SSF82689">
    <property type="entry name" value="Mechanosensitive channel protein MscS (YggB), C-terminal domain"/>
    <property type="match status" value="1"/>
</dbReference>